<evidence type="ECO:0000313" key="4">
    <source>
        <dbReference type="Proteomes" id="UP000069697"/>
    </source>
</evidence>
<evidence type="ECO:0000259" key="2">
    <source>
        <dbReference type="SMART" id="SM00014"/>
    </source>
</evidence>
<feature type="transmembrane region" description="Helical" evidence="1">
    <location>
        <begin position="108"/>
        <end position="129"/>
    </location>
</feature>
<feature type="transmembrane region" description="Helical" evidence="1">
    <location>
        <begin position="21"/>
        <end position="47"/>
    </location>
</feature>
<evidence type="ECO:0000313" key="3">
    <source>
        <dbReference type="EMBL" id="GAS83994.1"/>
    </source>
</evidence>
<feature type="transmembrane region" description="Helical" evidence="1">
    <location>
        <begin position="211"/>
        <end position="229"/>
    </location>
</feature>
<evidence type="ECO:0000256" key="1">
    <source>
        <dbReference type="SAM" id="Phobius"/>
    </source>
</evidence>
<feature type="transmembrane region" description="Helical" evidence="1">
    <location>
        <begin position="73"/>
        <end position="101"/>
    </location>
</feature>
<dbReference type="EMBL" id="BCNV01000004">
    <property type="protein sequence ID" value="GAS83994.1"/>
    <property type="molecule type" value="Genomic_DNA"/>
</dbReference>
<keyword evidence="1" id="KW-0812">Transmembrane</keyword>
<gene>
    <name evidence="3" type="ORF">PAHA3_4096</name>
</gene>
<sequence length="233" mass="25954">MPRKTYSPASFGSTPGTLLRPLLNWGLAGLALSASVVFILAGLGAWLGADVIIRLDDQIQQLFYLNSDSRLHLFSYTAFITALGSFKISAVAAGGFALLFFMQRSPRYVIYGYAISGSFAMMWILNTLLKEFFRRSRPELDHLLVVHGYSFPSGHAMISMGFYGMLFVIWAIERQRHATTGVWLPVLCGISFIFFIGLSRIMLGVHYPTDVFTGFAAGLAWIFCMIKGIKRTH</sequence>
<comment type="caution">
    <text evidence="3">The sequence shown here is derived from an EMBL/GenBank/DDBJ whole genome shotgun (WGS) entry which is preliminary data.</text>
</comment>
<reference evidence="4" key="2">
    <citation type="submission" date="2016-01" db="EMBL/GenBank/DDBJ databases">
        <title>Draft Genome Sequence of Paenibacillus amylolyticus Heshi-A3 that Was Isolated from Fermented Rice Bran with Aging Salted Mackerel, Which Was Named Heshiko as Traditional Fermented Seafood in Japan.</title>
        <authorList>
            <person name="Akuzawa S."/>
            <person name="Nakagawa J."/>
            <person name="Kanekatsu T."/>
            <person name="Kubota E."/>
            <person name="Ohtake R."/>
            <person name="Suzuki T."/>
            <person name="Kanesaki Y."/>
        </authorList>
    </citation>
    <scope>NUCLEOTIDE SEQUENCE [LARGE SCALE GENOMIC DNA]</scope>
    <source>
        <strain evidence="4">Heshi-A3</strain>
    </source>
</reference>
<keyword evidence="1" id="KW-1133">Transmembrane helix</keyword>
<dbReference type="InterPro" id="IPR036938">
    <property type="entry name" value="PAP2/HPO_sf"/>
</dbReference>
<dbReference type="AlphaFoldDB" id="A0A100VQ47"/>
<dbReference type="SUPFAM" id="SSF48317">
    <property type="entry name" value="Acid phosphatase/Vanadium-dependent haloperoxidase"/>
    <property type="match status" value="1"/>
</dbReference>
<accession>A0A100VQ47</accession>
<feature type="transmembrane region" description="Helical" evidence="1">
    <location>
        <begin position="149"/>
        <end position="170"/>
    </location>
</feature>
<dbReference type="PANTHER" id="PTHR14969">
    <property type="entry name" value="SPHINGOSINE-1-PHOSPHATE PHOSPHOHYDROLASE"/>
    <property type="match status" value="1"/>
</dbReference>
<organism evidence="3 4">
    <name type="scientific">Paenibacillus amylolyticus</name>
    <dbReference type="NCBI Taxonomy" id="1451"/>
    <lineage>
        <taxon>Bacteria</taxon>
        <taxon>Bacillati</taxon>
        <taxon>Bacillota</taxon>
        <taxon>Bacilli</taxon>
        <taxon>Bacillales</taxon>
        <taxon>Paenibacillaceae</taxon>
        <taxon>Paenibacillus</taxon>
    </lineage>
</organism>
<dbReference type="CDD" id="cd03392">
    <property type="entry name" value="PAP2_like_2"/>
    <property type="match status" value="1"/>
</dbReference>
<dbReference type="Pfam" id="PF01569">
    <property type="entry name" value="PAP2"/>
    <property type="match status" value="1"/>
</dbReference>
<dbReference type="PANTHER" id="PTHR14969:SF13">
    <property type="entry name" value="AT30094P"/>
    <property type="match status" value="1"/>
</dbReference>
<feature type="domain" description="Phosphatidic acid phosphatase type 2/haloperoxidase" evidence="2">
    <location>
        <begin position="111"/>
        <end position="226"/>
    </location>
</feature>
<dbReference type="Gene3D" id="1.20.144.10">
    <property type="entry name" value="Phosphatidic acid phosphatase type 2/haloperoxidase"/>
    <property type="match status" value="1"/>
</dbReference>
<proteinExistence type="predicted"/>
<dbReference type="InterPro" id="IPR000326">
    <property type="entry name" value="PAP2/HPO"/>
</dbReference>
<dbReference type="SMART" id="SM00014">
    <property type="entry name" value="acidPPc"/>
    <property type="match status" value="1"/>
</dbReference>
<name>A0A100VQ47_PAEAM</name>
<protein>
    <submittedName>
        <fullName evidence="3">Phosphatidylglycerophosphatase B</fullName>
    </submittedName>
</protein>
<reference evidence="3 4" key="1">
    <citation type="journal article" date="2016" name="Genome Announc.">
        <title>Draft Genome Sequence of Paenibacillus amylolyticus Heshi-A3, Isolated from Fermented Rice Bran in a Japanese Fermented Seafood Dish.</title>
        <authorList>
            <person name="Akuzawa S."/>
            <person name="Nagaoka J."/>
            <person name="Kanekatsu M."/>
            <person name="Kubota E."/>
            <person name="Ohtake R."/>
            <person name="Suzuki T."/>
            <person name="Kanesaki Y."/>
        </authorList>
    </citation>
    <scope>NUCLEOTIDE SEQUENCE [LARGE SCALE GENOMIC DNA]</scope>
    <source>
        <strain evidence="3 4">Heshi-A3</strain>
    </source>
</reference>
<keyword evidence="1" id="KW-0472">Membrane</keyword>
<dbReference type="Proteomes" id="UP000069697">
    <property type="component" value="Unassembled WGS sequence"/>
</dbReference>
<feature type="transmembrane region" description="Helical" evidence="1">
    <location>
        <begin position="182"/>
        <end position="205"/>
    </location>
</feature>
<dbReference type="RefSeq" id="WP_062836472.1">
    <property type="nucleotide sequence ID" value="NZ_BCNV01000004.1"/>
</dbReference>